<evidence type="ECO:0000313" key="15">
    <source>
        <dbReference type="EMBL" id="RMQ90189.1"/>
    </source>
</evidence>
<dbReference type="SUPFAM" id="SSF81342">
    <property type="entry name" value="Transmembrane di-heme cytochromes"/>
    <property type="match status" value="1"/>
</dbReference>
<evidence type="ECO:0000256" key="12">
    <source>
        <dbReference type="ARBA" id="ARBA00037975"/>
    </source>
</evidence>
<dbReference type="Pfam" id="PF01292">
    <property type="entry name" value="Ni_hydr_CYTB"/>
    <property type="match status" value="1"/>
</dbReference>
<evidence type="ECO:0000256" key="11">
    <source>
        <dbReference type="ARBA" id="ARBA00023136"/>
    </source>
</evidence>
<evidence type="ECO:0000256" key="6">
    <source>
        <dbReference type="ARBA" id="ARBA00022692"/>
    </source>
</evidence>
<dbReference type="PANTHER" id="PTHR30529:SF1">
    <property type="entry name" value="CYTOCHROME B561 HOMOLOG 2"/>
    <property type="match status" value="1"/>
</dbReference>
<evidence type="ECO:0000256" key="7">
    <source>
        <dbReference type="ARBA" id="ARBA00022723"/>
    </source>
</evidence>
<keyword evidence="6 13" id="KW-0812">Transmembrane</keyword>
<evidence type="ECO:0000259" key="14">
    <source>
        <dbReference type="Pfam" id="PF01292"/>
    </source>
</evidence>
<dbReference type="InterPro" id="IPR052168">
    <property type="entry name" value="Cytochrome_b561_oxidase"/>
</dbReference>
<keyword evidence="11 13" id="KW-0472">Membrane</keyword>
<evidence type="ECO:0000256" key="10">
    <source>
        <dbReference type="ARBA" id="ARBA00023004"/>
    </source>
</evidence>
<dbReference type="EMBL" id="RBRL01000129">
    <property type="protein sequence ID" value="RMQ90189.1"/>
    <property type="molecule type" value="Genomic_DNA"/>
</dbReference>
<comment type="subcellular location">
    <subcellularLocation>
        <location evidence="2">Cell membrane</location>
        <topology evidence="2">Multi-pass membrane protein</topology>
    </subcellularLocation>
</comment>
<gene>
    <name evidence="15" type="ORF">ALP97_02943</name>
</gene>
<evidence type="ECO:0000256" key="8">
    <source>
        <dbReference type="ARBA" id="ARBA00022982"/>
    </source>
</evidence>
<keyword evidence="10" id="KW-0408">Iron</keyword>
<dbReference type="GO" id="GO:0022904">
    <property type="term" value="P:respiratory electron transport chain"/>
    <property type="evidence" value="ECO:0007669"/>
    <property type="project" value="InterPro"/>
</dbReference>
<sequence length="190" mass="21666">MTKTSDEMPHSFCASERYDPVSRALHWLMAIVFAWSYCSAVVHYLSSDSALDKWLWPYHKSAGLLLLVLLILRAGWNLLNRHHRPPSVNRAAAVGHAVLYVLMFLIPFIGLVRQYGSGREFSAFGMPIMAGFEGEKIQWMIDLGRNFHSLLGWTMLVLIVGHIGMVIVHYLCGNPQVLRRMTGGTRRLWR</sequence>
<dbReference type="InterPro" id="IPR016174">
    <property type="entry name" value="Di-haem_cyt_TM"/>
</dbReference>
<feature type="transmembrane region" description="Helical" evidence="13">
    <location>
        <begin position="91"/>
        <end position="112"/>
    </location>
</feature>
<keyword evidence="9 13" id="KW-1133">Transmembrane helix</keyword>
<protein>
    <recommendedName>
        <fullName evidence="14">Cytochrome b561 bacterial/Ni-hydrogenase domain-containing protein</fullName>
    </recommendedName>
</protein>
<feature type="domain" description="Cytochrome b561 bacterial/Ni-hydrogenase" evidence="14">
    <location>
        <begin position="17"/>
        <end position="184"/>
    </location>
</feature>
<name>A0A3M4QID5_9PSED</name>
<comment type="cofactor">
    <cofactor evidence="1">
        <name>heme b</name>
        <dbReference type="ChEBI" id="CHEBI:60344"/>
    </cofactor>
</comment>
<feature type="transmembrane region" description="Helical" evidence="13">
    <location>
        <begin position="25"/>
        <end position="46"/>
    </location>
</feature>
<evidence type="ECO:0000256" key="13">
    <source>
        <dbReference type="SAM" id="Phobius"/>
    </source>
</evidence>
<dbReference type="PANTHER" id="PTHR30529">
    <property type="entry name" value="CYTOCHROME B561"/>
    <property type="match status" value="1"/>
</dbReference>
<proteinExistence type="inferred from homology"/>
<dbReference type="RefSeq" id="WP_081321522.1">
    <property type="nucleotide sequence ID" value="NZ_RBRL01000129.1"/>
</dbReference>
<feature type="transmembrane region" description="Helical" evidence="13">
    <location>
        <begin position="150"/>
        <end position="172"/>
    </location>
</feature>
<evidence type="ECO:0000256" key="3">
    <source>
        <dbReference type="ARBA" id="ARBA00022448"/>
    </source>
</evidence>
<dbReference type="GO" id="GO:0005886">
    <property type="term" value="C:plasma membrane"/>
    <property type="evidence" value="ECO:0007669"/>
    <property type="project" value="UniProtKB-SubCell"/>
</dbReference>
<feature type="transmembrane region" description="Helical" evidence="13">
    <location>
        <begin position="58"/>
        <end position="79"/>
    </location>
</feature>
<evidence type="ECO:0000313" key="16">
    <source>
        <dbReference type="Proteomes" id="UP000277179"/>
    </source>
</evidence>
<dbReference type="InterPro" id="IPR011577">
    <property type="entry name" value="Cyt_b561_bac/Ni-Hgenase"/>
</dbReference>
<reference evidence="15 16" key="1">
    <citation type="submission" date="2018-08" db="EMBL/GenBank/DDBJ databases">
        <title>Recombination of ecologically and evolutionarily significant loci maintains genetic cohesion in the Pseudomonas syringae species complex.</title>
        <authorList>
            <person name="Dillon M."/>
            <person name="Thakur S."/>
            <person name="Almeida R.N.D."/>
            <person name="Weir B.S."/>
            <person name="Guttman D.S."/>
        </authorList>
    </citation>
    <scope>NUCLEOTIDE SEQUENCE [LARGE SCALE GENOMIC DNA]</scope>
    <source>
        <strain evidence="15 16">ICMP 11288</strain>
    </source>
</reference>
<comment type="caution">
    <text evidence="15">The sequence shown here is derived from an EMBL/GenBank/DDBJ whole genome shotgun (WGS) entry which is preliminary data.</text>
</comment>
<comment type="similarity">
    <text evidence="12">Belongs to the cytochrome b561 family.</text>
</comment>
<evidence type="ECO:0000256" key="4">
    <source>
        <dbReference type="ARBA" id="ARBA00022475"/>
    </source>
</evidence>
<evidence type="ECO:0000256" key="5">
    <source>
        <dbReference type="ARBA" id="ARBA00022617"/>
    </source>
</evidence>
<dbReference type="GO" id="GO:0020037">
    <property type="term" value="F:heme binding"/>
    <property type="evidence" value="ECO:0007669"/>
    <property type="project" value="TreeGrafter"/>
</dbReference>
<keyword evidence="7" id="KW-0479">Metal-binding</keyword>
<dbReference type="GO" id="GO:0046872">
    <property type="term" value="F:metal ion binding"/>
    <property type="evidence" value="ECO:0007669"/>
    <property type="project" value="UniProtKB-KW"/>
</dbReference>
<evidence type="ECO:0000256" key="2">
    <source>
        <dbReference type="ARBA" id="ARBA00004651"/>
    </source>
</evidence>
<accession>A0A3M4QID5</accession>
<dbReference type="GO" id="GO:0009055">
    <property type="term" value="F:electron transfer activity"/>
    <property type="evidence" value="ECO:0007669"/>
    <property type="project" value="InterPro"/>
</dbReference>
<keyword evidence="5" id="KW-0349">Heme</keyword>
<keyword evidence="8" id="KW-0249">Electron transport</keyword>
<organism evidence="15 16">
    <name type="scientific">Pseudomonas salomonii</name>
    <dbReference type="NCBI Taxonomy" id="191391"/>
    <lineage>
        <taxon>Bacteria</taxon>
        <taxon>Pseudomonadati</taxon>
        <taxon>Pseudomonadota</taxon>
        <taxon>Gammaproteobacteria</taxon>
        <taxon>Pseudomonadales</taxon>
        <taxon>Pseudomonadaceae</taxon>
        <taxon>Pseudomonas</taxon>
    </lineage>
</organism>
<keyword evidence="4" id="KW-1003">Cell membrane</keyword>
<evidence type="ECO:0000256" key="9">
    <source>
        <dbReference type="ARBA" id="ARBA00022989"/>
    </source>
</evidence>
<keyword evidence="3" id="KW-0813">Transport</keyword>
<dbReference type="Proteomes" id="UP000277179">
    <property type="component" value="Unassembled WGS sequence"/>
</dbReference>
<dbReference type="AlphaFoldDB" id="A0A3M4QID5"/>
<evidence type="ECO:0000256" key="1">
    <source>
        <dbReference type="ARBA" id="ARBA00001970"/>
    </source>
</evidence>
<dbReference type="Gene3D" id="1.20.950.20">
    <property type="entry name" value="Transmembrane di-heme cytochromes, Chain C"/>
    <property type="match status" value="1"/>
</dbReference>